<organism evidence="2 3">
    <name type="scientific">Stappia taiwanensis</name>
    <dbReference type="NCBI Taxonomy" id="992267"/>
    <lineage>
        <taxon>Bacteria</taxon>
        <taxon>Pseudomonadati</taxon>
        <taxon>Pseudomonadota</taxon>
        <taxon>Alphaproteobacteria</taxon>
        <taxon>Hyphomicrobiales</taxon>
        <taxon>Stappiaceae</taxon>
        <taxon>Stappia</taxon>
    </lineage>
</organism>
<keyword evidence="3" id="KW-1185">Reference proteome</keyword>
<proteinExistence type="predicted"/>
<dbReference type="Proteomes" id="UP000559404">
    <property type="component" value="Unassembled WGS sequence"/>
</dbReference>
<dbReference type="GO" id="GO:0009228">
    <property type="term" value="P:thiamine biosynthetic process"/>
    <property type="evidence" value="ECO:0007669"/>
    <property type="project" value="InterPro"/>
</dbReference>
<dbReference type="RefSeq" id="WP_181761497.1">
    <property type="nucleotide sequence ID" value="NZ_BMCR01000001.1"/>
</dbReference>
<evidence type="ECO:0000259" key="1">
    <source>
        <dbReference type="Pfam" id="PF09084"/>
    </source>
</evidence>
<dbReference type="InterPro" id="IPR015168">
    <property type="entry name" value="SsuA/THI5"/>
</dbReference>
<accession>A0A838XS99</accession>
<evidence type="ECO:0000313" key="3">
    <source>
        <dbReference type="Proteomes" id="UP000559404"/>
    </source>
</evidence>
<dbReference type="PANTHER" id="PTHR31528:SF15">
    <property type="entry name" value="RIBOFLAVIN-BINDING PROTEIN RIBY"/>
    <property type="match status" value="1"/>
</dbReference>
<dbReference type="PANTHER" id="PTHR31528">
    <property type="entry name" value="4-AMINO-5-HYDROXYMETHYL-2-METHYLPYRIMIDINE PHOSPHATE SYNTHASE THI11-RELATED"/>
    <property type="match status" value="1"/>
</dbReference>
<dbReference type="AlphaFoldDB" id="A0A838XS99"/>
<dbReference type="EMBL" id="JACEON010000017">
    <property type="protein sequence ID" value="MBA4613305.1"/>
    <property type="molecule type" value="Genomic_DNA"/>
</dbReference>
<dbReference type="InterPro" id="IPR027939">
    <property type="entry name" value="NMT1/THI5"/>
</dbReference>
<feature type="domain" description="SsuA/THI5-like" evidence="1">
    <location>
        <begin position="59"/>
        <end position="264"/>
    </location>
</feature>
<dbReference type="Gene3D" id="3.40.190.10">
    <property type="entry name" value="Periplasmic binding protein-like II"/>
    <property type="match status" value="2"/>
</dbReference>
<comment type="caution">
    <text evidence="2">The sequence shown here is derived from an EMBL/GenBank/DDBJ whole genome shotgun (WGS) entry which is preliminary data.</text>
</comment>
<protein>
    <submittedName>
        <fullName evidence="2">ABC transporter substrate-binding protein</fullName>
    </submittedName>
</protein>
<name>A0A838XS99_9HYPH</name>
<reference evidence="2 3" key="1">
    <citation type="submission" date="2020-07" db="EMBL/GenBank/DDBJ databases">
        <authorList>
            <person name="Li M."/>
        </authorList>
    </citation>
    <scope>NUCLEOTIDE SEQUENCE [LARGE SCALE GENOMIC DNA]</scope>
    <source>
        <strain evidence="2 3">DSM 23284</strain>
    </source>
</reference>
<dbReference type="SUPFAM" id="SSF53850">
    <property type="entry name" value="Periplasmic binding protein-like II"/>
    <property type="match status" value="1"/>
</dbReference>
<dbReference type="Pfam" id="PF09084">
    <property type="entry name" value="NMT1"/>
    <property type="match status" value="1"/>
</dbReference>
<evidence type="ECO:0000313" key="2">
    <source>
        <dbReference type="EMBL" id="MBA4613305.1"/>
    </source>
</evidence>
<sequence>MTKDRMTVMERVAGWVGGNLRRTGIAAAALLMGGSLATAEELKPVTIVLPGSSAMAWYPMIVAQQQGFFAEEGLEVTIKSLDGSGAVLQAMAAGRAEFGAPGPGPALNAVARGADVKFFYNLFSRGLFMLAGDRNDGITSAEGLRGKQIGVSTADGAEVSFARSALGSVGVQPDEYKFVTIGQEGMAVTAFQRDTIHAFAASFTGIAVLKDRGVDVFDLTPEGLDLFGNGLAVRGDIYRDSPEMVAGFAKAVHKATLWGMKNPDGVLKDGETYNPQEVERAAYARALLETVNQQYMPVGANKLGYLPESGWDAWHKSLLSTGELDAPIEDLSVVYTNEFVENLGDE</sequence>
<reference evidence="2 3" key="2">
    <citation type="submission" date="2020-08" db="EMBL/GenBank/DDBJ databases">
        <title>Stappia taiwanensis sp. nov., isolated from a coastal thermal spring.</title>
        <authorList>
            <person name="Kampfer P."/>
        </authorList>
    </citation>
    <scope>NUCLEOTIDE SEQUENCE [LARGE SCALE GENOMIC DNA]</scope>
    <source>
        <strain evidence="2 3">DSM 23284</strain>
    </source>
</reference>
<gene>
    <name evidence="2" type="ORF">H1W37_16720</name>
</gene>